<keyword evidence="3" id="KW-1185">Reference proteome</keyword>
<dbReference type="GeneID" id="63820544"/>
<reference evidence="2 3" key="1">
    <citation type="journal article" date="2016" name="Mol. Biol. Evol.">
        <title>Comparative Genomics of Early-Diverging Mushroom-Forming Fungi Provides Insights into the Origins of Lignocellulose Decay Capabilities.</title>
        <authorList>
            <person name="Nagy L.G."/>
            <person name="Riley R."/>
            <person name="Tritt A."/>
            <person name="Adam C."/>
            <person name="Daum C."/>
            <person name="Floudas D."/>
            <person name="Sun H."/>
            <person name="Yadav J.S."/>
            <person name="Pangilinan J."/>
            <person name="Larsson K.H."/>
            <person name="Matsuura K."/>
            <person name="Barry K."/>
            <person name="Labutti K."/>
            <person name="Kuo R."/>
            <person name="Ohm R.A."/>
            <person name="Bhattacharya S.S."/>
            <person name="Shirouzu T."/>
            <person name="Yoshinaga Y."/>
            <person name="Martin F.M."/>
            <person name="Grigoriev I.V."/>
            <person name="Hibbett D.S."/>
        </authorList>
    </citation>
    <scope>NUCLEOTIDE SEQUENCE [LARGE SCALE GENOMIC DNA]</scope>
    <source>
        <strain evidence="2 3">93-53</strain>
    </source>
</reference>
<feature type="compositionally biased region" description="Polar residues" evidence="1">
    <location>
        <begin position="16"/>
        <end position="25"/>
    </location>
</feature>
<dbReference type="RefSeq" id="XP_040770779.1">
    <property type="nucleotide sequence ID" value="XM_040903513.1"/>
</dbReference>
<proteinExistence type="predicted"/>
<dbReference type="EMBL" id="KV427605">
    <property type="protein sequence ID" value="KZT13269.1"/>
    <property type="molecule type" value="Genomic_DNA"/>
</dbReference>
<name>A0A165IM29_9APHY</name>
<gene>
    <name evidence="2" type="ORF">LAESUDRAFT_639041</name>
</gene>
<organism evidence="2 3">
    <name type="scientific">Laetiporus sulphureus 93-53</name>
    <dbReference type="NCBI Taxonomy" id="1314785"/>
    <lineage>
        <taxon>Eukaryota</taxon>
        <taxon>Fungi</taxon>
        <taxon>Dikarya</taxon>
        <taxon>Basidiomycota</taxon>
        <taxon>Agaricomycotina</taxon>
        <taxon>Agaricomycetes</taxon>
        <taxon>Polyporales</taxon>
        <taxon>Laetiporus</taxon>
    </lineage>
</organism>
<feature type="region of interest" description="Disordered" evidence="1">
    <location>
        <begin position="1"/>
        <end position="33"/>
    </location>
</feature>
<dbReference type="STRING" id="1314785.A0A165IM29"/>
<dbReference type="OrthoDB" id="2756479at2759"/>
<evidence type="ECO:0000313" key="3">
    <source>
        <dbReference type="Proteomes" id="UP000076871"/>
    </source>
</evidence>
<dbReference type="InParanoid" id="A0A165IM29"/>
<evidence type="ECO:0000256" key="1">
    <source>
        <dbReference type="SAM" id="MobiDB-lite"/>
    </source>
</evidence>
<sequence>MKAERAEGPIAVPGTPQASIKQSPSSPVPASPRKQLSISHLSLAYHTTGKRLVCRICRYACMPERKMRIDKTLSVTMFPDDAPWSDLSGHCEHEHPQSFEKLINMNPKELTELRLKYGVLR</sequence>
<evidence type="ECO:0000313" key="2">
    <source>
        <dbReference type="EMBL" id="KZT13269.1"/>
    </source>
</evidence>
<protein>
    <submittedName>
        <fullName evidence="2">Uncharacterized protein</fullName>
    </submittedName>
</protein>
<accession>A0A165IM29</accession>
<dbReference type="AlphaFoldDB" id="A0A165IM29"/>
<dbReference type="Proteomes" id="UP000076871">
    <property type="component" value="Unassembled WGS sequence"/>
</dbReference>